<keyword evidence="1" id="KW-0812">Transmembrane</keyword>
<sequence length="196" mass="21186">MRRLPIIPTVLVLAAVGVMIALGFWQLDRRAHKEAMLARYATAQTLTAEVSWPIDPAQQEAMLFRRTTLDCRVEGKDAPLAGYDRKGTVGWAHAVTCVLPGGARAEVVLGWAKDLAERQWRGGTVRGVIAPGAGKSIRLIADPPLAGLAASALPDPKSIPNNHWSYAIQWFLFAGVALVIYALALRKRLAARGDEG</sequence>
<feature type="transmembrane region" description="Helical" evidence="1">
    <location>
        <begin position="6"/>
        <end position="27"/>
    </location>
</feature>
<protein>
    <recommendedName>
        <fullName evidence="1">SURF1-like protein</fullName>
    </recommendedName>
</protein>
<organism evidence="2 3">
    <name type="scientific">Novosphingobium ginsenosidimutans</name>
    <dbReference type="NCBI Taxonomy" id="1176536"/>
    <lineage>
        <taxon>Bacteria</taxon>
        <taxon>Pseudomonadati</taxon>
        <taxon>Pseudomonadota</taxon>
        <taxon>Alphaproteobacteria</taxon>
        <taxon>Sphingomonadales</taxon>
        <taxon>Sphingomonadaceae</taxon>
        <taxon>Novosphingobium</taxon>
    </lineage>
</organism>
<dbReference type="GO" id="GO:0005886">
    <property type="term" value="C:plasma membrane"/>
    <property type="evidence" value="ECO:0007669"/>
    <property type="project" value="UniProtKB-SubCell"/>
</dbReference>
<keyword evidence="1" id="KW-1003">Cell membrane</keyword>
<dbReference type="RefSeq" id="WP_147091493.1">
    <property type="nucleotide sequence ID" value="NZ_BAABJD010000002.1"/>
</dbReference>
<name>A0A5B8S763_9SPHN</name>
<keyword evidence="1" id="KW-0472">Membrane</keyword>
<dbReference type="OrthoDB" id="6079986at2"/>
<accession>A0A5B8S763</accession>
<evidence type="ECO:0000313" key="3">
    <source>
        <dbReference type="Proteomes" id="UP000321172"/>
    </source>
</evidence>
<proteinExistence type="inferred from homology"/>
<dbReference type="KEGG" id="ngf:FRF71_02430"/>
<evidence type="ECO:0000313" key="2">
    <source>
        <dbReference type="EMBL" id="QEA17426.1"/>
    </source>
</evidence>
<dbReference type="AlphaFoldDB" id="A0A5B8S763"/>
<keyword evidence="1" id="KW-1133">Transmembrane helix</keyword>
<dbReference type="Pfam" id="PF02104">
    <property type="entry name" value="SURF1"/>
    <property type="match status" value="1"/>
</dbReference>
<dbReference type="CDD" id="cd06662">
    <property type="entry name" value="SURF1"/>
    <property type="match status" value="1"/>
</dbReference>
<comment type="subcellular location">
    <subcellularLocation>
        <location evidence="1">Cell membrane</location>
        <topology evidence="1">Multi-pass membrane protein</topology>
    </subcellularLocation>
</comment>
<dbReference type="Proteomes" id="UP000321172">
    <property type="component" value="Chromosome"/>
</dbReference>
<keyword evidence="3" id="KW-1185">Reference proteome</keyword>
<dbReference type="InterPro" id="IPR002994">
    <property type="entry name" value="Surf1/Shy1"/>
</dbReference>
<gene>
    <name evidence="2" type="ORF">FRF71_02430</name>
</gene>
<feature type="transmembrane region" description="Helical" evidence="1">
    <location>
        <begin position="166"/>
        <end position="184"/>
    </location>
</feature>
<comment type="similarity">
    <text evidence="1">Belongs to the SURF1 family.</text>
</comment>
<dbReference type="EMBL" id="CP042345">
    <property type="protein sequence ID" value="QEA17426.1"/>
    <property type="molecule type" value="Genomic_DNA"/>
</dbReference>
<reference evidence="2 3" key="1">
    <citation type="journal article" date="2013" name="J. Microbiol. Biotechnol.">
        <title>Novosphingobium ginsenosidimutans sp. nov., with the ability to convert ginsenoside.</title>
        <authorList>
            <person name="Kim J.K."/>
            <person name="He D."/>
            <person name="Liu Q.M."/>
            <person name="Park H.Y."/>
            <person name="Jung M.S."/>
            <person name="Yoon M.H."/>
            <person name="Kim S.C."/>
            <person name="Im W.T."/>
        </authorList>
    </citation>
    <scope>NUCLEOTIDE SEQUENCE [LARGE SCALE GENOMIC DNA]</scope>
    <source>
        <strain evidence="2 3">FW-6</strain>
    </source>
</reference>
<evidence type="ECO:0000256" key="1">
    <source>
        <dbReference type="RuleBase" id="RU363076"/>
    </source>
</evidence>